<dbReference type="RefSeq" id="WP_317789608.1">
    <property type="nucleotide sequence ID" value="NZ_AP028461.1"/>
</dbReference>
<evidence type="ECO:0000313" key="2">
    <source>
        <dbReference type="EMBL" id="MFD1371135.1"/>
    </source>
</evidence>
<evidence type="ECO:0000313" key="3">
    <source>
        <dbReference type="Proteomes" id="UP001597183"/>
    </source>
</evidence>
<sequence length="1128" mass="122434">MRSSDPGPDASFTPVSEDVLVFPPAWLRHRSPRRGSDRISVFAPGPRARGVVDAKLADAHEHVHGVLDAPTTAAATCHAAKEWLAGAADATPLGAAAAATSVYSFRWAGDEWANPFADVWIAERGLLFAVEAAVTMMALTVVDDGSPLSFGGRGADFPGVRHLRPGESHQGWHADPAMQAVLRVRQALAAAPEDDYSRVVTVLEGYREANLSARSAASVLMPERRDWFEADLADTLRVADDYLAVLLLTAAATEADVRRLFPLADANLVVNSIAVLSTMVDGAGAAIAPALFHWLDEVFEADTRKRLLSVLTVLPGDEVTAGLIERADTRYVTPALVTHGDRFPARTLRLLAATTGRRSTGGLLRAHVLKHREIAERIAPQLAPEAARRVREILTDVAEVAPAAMSAVPPVLADPPWKRRPQRAKPIVITGLTCDDPPAAVWAAGERERWGTLTARRYSSDRTRDSAIPHHVVIPNHLSLREATAFLLDLPDDLARKALVEWRPDNVWAADSYLRPVAARFETDALPVFLALGRSAPAESSRLFLPFTSPQVAALMADWLTRLKTVREEALDWLRRHPAAAARALLPAALGKAGVARRQAETALLALRDHGHADTIREAARAYGPDAAAAVEVLLTTDPATLVPVKIPAMPVWATPEALRPVLLRDGAGSLPAAPTANLITMLAMSRLETPAAGLAEVRAVCEPGSLAAFAWSVFEQWQAAGSAAKDNWALDALGLLGDDDTVRRLAPLILAWPGEGGHQRAITGLHVLARIGTDVALMHLHTIAQRARFSALKHAAQRMMQAVADGLGLTADQLADRLVPDFGLDSDGSLRLDYGPRQFVVGFDEQLRPFVTDGTGKPLKALPKPGTRDDALLAPAAHRRFAGLKKDVRTIATDQVRRLERAMVTNRRWTGAEFHKLFAGHPLLWHIVRRLVWVTFGPDGTTVGSFRIAEDRTLSTVEDETTVPADDAAVGVAHPLHLGDEVGAWAELFADYEILQPFPQLGRPVFALTETDLKGSRLVRFQGAKVPTTKLLGMERRGWRREAPQDAGIQSRLEFPVEDGMQIVIDFEPGIAIGGIGYSPEQELRDIWLYNGTTHRWSRSEKSHVALSHLDRVTVSEVLRDLTDLTT</sequence>
<comment type="caution">
    <text evidence="2">The sequence shown here is derived from an EMBL/GenBank/DDBJ whole genome shotgun (WGS) entry which is preliminary data.</text>
</comment>
<dbReference type="InterPro" id="IPR025406">
    <property type="entry name" value="DUF4132"/>
</dbReference>
<reference evidence="3" key="1">
    <citation type="journal article" date="2019" name="Int. J. Syst. Evol. Microbiol.">
        <title>The Global Catalogue of Microorganisms (GCM) 10K type strain sequencing project: providing services to taxonomists for standard genome sequencing and annotation.</title>
        <authorList>
            <consortium name="The Broad Institute Genomics Platform"/>
            <consortium name="The Broad Institute Genome Sequencing Center for Infectious Disease"/>
            <person name="Wu L."/>
            <person name="Ma J."/>
        </authorList>
    </citation>
    <scope>NUCLEOTIDE SEQUENCE [LARGE SCALE GENOMIC DNA]</scope>
    <source>
        <strain evidence="3">CCM 7526</strain>
    </source>
</reference>
<gene>
    <name evidence="2" type="ORF">ACFQ5G_37875</name>
</gene>
<evidence type="ECO:0000259" key="1">
    <source>
        <dbReference type="Pfam" id="PF13569"/>
    </source>
</evidence>
<dbReference type="Proteomes" id="UP001597183">
    <property type="component" value="Unassembled WGS sequence"/>
</dbReference>
<dbReference type="EMBL" id="JBHTMK010000051">
    <property type="protein sequence ID" value="MFD1371135.1"/>
    <property type="molecule type" value="Genomic_DNA"/>
</dbReference>
<name>A0ABW4ALK7_9ACTN</name>
<feature type="domain" description="DUF4132" evidence="1">
    <location>
        <begin position="857"/>
        <end position="1040"/>
    </location>
</feature>
<protein>
    <submittedName>
        <fullName evidence="2">DUF4132 domain-containing protein</fullName>
    </submittedName>
</protein>
<accession>A0ABW4ALK7</accession>
<organism evidence="2 3">
    <name type="scientific">Actinoplanes sichuanensis</name>
    <dbReference type="NCBI Taxonomy" id="512349"/>
    <lineage>
        <taxon>Bacteria</taxon>
        <taxon>Bacillati</taxon>
        <taxon>Actinomycetota</taxon>
        <taxon>Actinomycetes</taxon>
        <taxon>Micromonosporales</taxon>
        <taxon>Micromonosporaceae</taxon>
        <taxon>Actinoplanes</taxon>
    </lineage>
</organism>
<proteinExistence type="predicted"/>
<keyword evidence="3" id="KW-1185">Reference proteome</keyword>
<dbReference type="Pfam" id="PF13569">
    <property type="entry name" value="DUF4132"/>
    <property type="match status" value="1"/>
</dbReference>